<evidence type="ECO:0000256" key="3">
    <source>
        <dbReference type="SAM" id="SignalP"/>
    </source>
</evidence>
<dbReference type="Gene3D" id="3.40.630.40">
    <property type="entry name" value="Zn-dependent exopeptidases"/>
    <property type="match status" value="1"/>
</dbReference>
<dbReference type="STRING" id="398511.BpOF4_05810"/>
<keyword evidence="3" id="KW-0732">Signal</keyword>
<sequence length="571" mass="62101">MTKRSIVFLLMFILVSVFSPLETVDASSKEGVVTATSLHVRAEPSSQANSIGSLKVNDKVVILRSVPSWYEITYGNQKGYVHQDYIRVSSTQQPANGDIKIFVNGERLDLDISQVPMIDNRVLLPFRAIGEALDIDVKWRHQERQVWASDRGTEVLFTLDNTNTIVNNRSVTVSPAPHLFEQRTVIPLRFFSETFGADVNWNQQAREVRITRETQSAGSTGVYSGTVARADTLNVRSGPDTSHASLGRLTSGQTVEVHSFDDRWAKITFNGRDAYVHSYYLDLYQNGVQKRLLGQPKVTKVGDVTTLSWAKIGGVVNTSHQQNGTLRTITTNAAEMPIVASSVNGMSQVSAVNQSAGKGMSFRVADGYQASISHTTAELIINVSPVRQGGSLSGKKIVIDPGHGGSDPGAVGNGLQEKEIALDVAQRAEKLLLAAGAHVIMTRDTDVYPTLSDRVKVANDANADLFISIHANAATATSANGTETYWDATYASAGSEKLAHAIHGHLIDKLGTRDRGVKTAGFQVIRQARMPSVLLELAFISNSQDAAKLKTDSFRQRSAEAILEGVVDYYK</sequence>
<dbReference type="EMBL" id="CP001878">
    <property type="protein sequence ID" value="ADC49224.1"/>
    <property type="molecule type" value="Genomic_DNA"/>
</dbReference>
<evidence type="ECO:0000259" key="4">
    <source>
        <dbReference type="PROSITE" id="PS51781"/>
    </source>
</evidence>
<evidence type="ECO:0000313" key="5">
    <source>
        <dbReference type="EMBL" id="ADC49224.1"/>
    </source>
</evidence>
<dbReference type="GO" id="GO:0008745">
    <property type="term" value="F:N-acetylmuramoyl-L-alanine amidase activity"/>
    <property type="evidence" value="ECO:0007669"/>
    <property type="project" value="InterPro"/>
</dbReference>
<dbReference type="GO" id="GO:0030288">
    <property type="term" value="C:outer membrane-bounded periplasmic space"/>
    <property type="evidence" value="ECO:0007669"/>
    <property type="project" value="TreeGrafter"/>
</dbReference>
<dbReference type="Pfam" id="PF01520">
    <property type="entry name" value="Amidase_3"/>
    <property type="match status" value="1"/>
</dbReference>
<protein>
    <submittedName>
        <fullName evidence="5">N-acetylmuramoyl-L-alanine amidase (Major autolysin), LytC/CwlB-like protein</fullName>
    </submittedName>
</protein>
<dbReference type="GO" id="GO:0071555">
    <property type="term" value="P:cell wall organization"/>
    <property type="evidence" value="ECO:0007669"/>
    <property type="project" value="UniProtKB-KW"/>
</dbReference>
<dbReference type="CDD" id="cd02696">
    <property type="entry name" value="MurNAc-LAA"/>
    <property type="match status" value="1"/>
</dbReference>
<evidence type="ECO:0000313" key="6">
    <source>
        <dbReference type="Proteomes" id="UP000001544"/>
    </source>
</evidence>
<dbReference type="Gene3D" id="3.30.457.10">
    <property type="entry name" value="Copper amine oxidase-like, N-terminal domain"/>
    <property type="match status" value="1"/>
</dbReference>
<dbReference type="SUPFAM" id="SSF53187">
    <property type="entry name" value="Zn-dependent exopeptidases"/>
    <property type="match status" value="1"/>
</dbReference>
<dbReference type="Gene3D" id="2.30.30.40">
    <property type="entry name" value="SH3 Domains"/>
    <property type="match status" value="2"/>
</dbReference>
<dbReference type="HOGENOM" id="CLU_014322_10_0_9"/>
<dbReference type="SMART" id="SM00287">
    <property type="entry name" value="SH3b"/>
    <property type="match status" value="2"/>
</dbReference>
<feature type="signal peptide" evidence="3">
    <location>
        <begin position="1"/>
        <end position="19"/>
    </location>
</feature>
<evidence type="ECO:0000256" key="2">
    <source>
        <dbReference type="ARBA" id="ARBA00023316"/>
    </source>
</evidence>
<keyword evidence="2" id="KW-0961">Cell wall biogenesis/degradation</keyword>
<name>D3FZI2_ALKPO</name>
<feature type="domain" description="SH3b" evidence="4">
    <location>
        <begin position="28"/>
        <end position="90"/>
    </location>
</feature>
<dbReference type="KEGG" id="bpf:BpOF4_05810"/>
<dbReference type="InterPro" id="IPR036582">
    <property type="entry name" value="Mao_N_sf"/>
</dbReference>
<keyword evidence="1" id="KW-0378">Hydrolase</keyword>
<reference evidence="5 6" key="1">
    <citation type="journal article" date="2011" name="Environ. Microbiol.">
        <title>Genome of alkaliphilic Bacillus pseudofirmus OF4 reveals adaptations that support the ability to grow in an external pH range from 7.5 to 11.4.</title>
        <authorList>
            <person name="Janto B."/>
            <person name="Ahmed A."/>
            <person name="Ito M."/>
            <person name="Liu J."/>
            <person name="Hicks D.B."/>
            <person name="Pagni S."/>
            <person name="Fackelmayer O.J."/>
            <person name="Smith T.A."/>
            <person name="Earl J."/>
            <person name="Elbourne L.D."/>
            <person name="Hassan K."/>
            <person name="Paulsen I.T."/>
            <person name="Kolsto A.B."/>
            <person name="Tourasse N.J."/>
            <person name="Ehrlich G.D."/>
            <person name="Boissy R."/>
            <person name="Ivey D.M."/>
            <person name="Li G."/>
            <person name="Xue Y."/>
            <person name="Ma Y."/>
            <person name="Hu F.Z."/>
            <person name="Krulwich T.A."/>
        </authorList>
    </citation>
    <scope>NUCLEOTIDE SEQUENCE [LARGE SCALE GENOMIC DNA]</scope>
    <source>
        <strain evidence="6">ATCC BAA-2126 / JCM 17055 / OF4</strain>
    </source>
</reference>
<dbReference type="InterPro" id="IPR003646">
    <property type="entry name" value="SH3-like_bac-type"/>
</dbReference>
<proteinExistence type="predicted"/>
<keyword evidence="6" id="KW-1185">Reference proteome</keyword>
<gene>
    <name evidence="5" type="primary">lytC</name>
    <name evidence="5" type="ordered locus">BpOF4_05810</name>
</gene>
<dbReference type="PROSITE" id="PS51781">
    <property type="entry name" value="SH3B"/>
    <property type="match status" value="2"/>
</dbReference>
<dbReference type="PANTHER" id="PTHR30404:SF0">
    <property type="entry name" value="N-ACETYLMURAMOYL-L-ALANINE AMIDASE AMIC"/>
    <property type="match status" value="1"/>
</dbReference>
<feature type="domain" description="SH3b" evidence="4">
    <location>
        <begin position="220"/>
        <end position="285"/>
    </location>
</feature>
<evidence type="ECO:0000256" key="1">
    <source>
        <dbReference type="ARBA" id="ARBA00022801"/>
    </source>
</evidence>
<dbReference type="InterPro" id="IPR012854">
    <property type="entry name" value="Cu_amine_oxidase-like_N"/>
</dbReference>
<dbReference type="SUPFAM" id="SSF55383">
    <property type="entry name" value="Copper amine oxidase, domain N"/>
    <property type="match status" value="1"/>
</dbReference>
<dbReference type="RefSeq" id="WP_012960497.1">
    <property type="nucleotide sequence ID" value="NC_013791.2"/>
</dbReference>
<feature type="chain" id="PRO_5039109700" evidence="3">
    <location>
        <begin position="20"/>
        <end position="571"/>
    </location>
</feature>
<dbReference type="SMART" id="SM00646">
    <property type="entry name" value="Ami_3"/>
    <property type="match status" value="1"/>
</dbReference>
<dbReference type="Pfam" id="PF08239">
    <property type="entry name" value="SH3_3"/>
    <property type="match status" value="2"/>
</dbReference>
<organism evidence="5 6">
    <name type="scientific">Alkalihalophilus pseudofirmus (strain ATCC BAA-2126 / JCM 17055 / OF4)</name>
    <name type="common">Bacillus pseudofirmus</name>
    <dbReference type="NCBI Taxonomy" id="398511"/>
    <lineage>
        <taxon>Bacteria</taxon>
        <taxon>Bacillati</taxon>
        <taxon>Bacillota</taxon>
        <taxon>Bacilli</taxon>
        <taxon>Bacillales</taxon>
        <taxon>Bacillaceae</taxon>
        <taxon>Alkalihalophilus</taxon>
    </lineage>
</organism>
<dbReference type="PANTHER" id="PTHR30404">
    <property type="entry name" value="N-ACETYLMURAMOYL-L-ALANINE AMIDASE"/>
    <property type="match status" value="1"/>
</dbReference>
<dbReference type="eggNOG" id="COG0860">
    <property type="taxonomic scope" value="Bacteria"/>
</dbReference>
<dbReference type="Pfam" id="PF07833">
    <property type="entry name" value="Cu_amine_oxidN1"/>
    <property type="match status" value="1"/>
</dbReference>
<dbReference type="InterPro" id="IPR050695">
    <property type="entry name" value="N-acetylmuramoyl_amidase_3"/>
</dbReference>
<dbReference type="Proteomes" id="UP000001544">
    <property type="component" value="Chromosome"/>
</dbReference>
<accession>D3FZI2</accession>
<dbReference type="GO" id="GO:0009253">
    <property type="term" value="P:peptidoglycan catabolic process"/>
    <property type="evidence" value="ECO:0007669"/>
    <property type="project" value="InterPro"/>
</dbReference>
<dbReference type="InterPro" id="IPR002508">
    <property type="entry name" value="MurNAc-LAA_cat"/>
</dbReference>
<dbReference type="AlphaFoldDB" id="D3FZI2"/>